<evidence type="ECO:0000313" key="2">
    <source>
        <dbReference type="EMBL" id="CAG6630610.1"/>
    </source>
</evidence>
<accession>A0A8D8QF73</accession>
<dbReference type="EMBL" id="HBUF01074297">
    <property type="protein sequence ID" value="CAG6630610.1"/>
    <property type="molecule type" value="Transcribed_RNA"/>
</dbReference>
<evidence type="ECO:0000256" key="1">
    <source>
        <dbReference type="SAM" id="Phobius"/>
    </source>
</evidence>
<keyword evidence="1" id="KW-1133">Transmembrane helix</keyword>
<keyword evidence="1" id="KW-0472">Membrane</keyword>
<dbReference type="AlphaFoldDB" id="A0A8D8QF73"/>
<protein>
    <submittedName>
        <fullName evidence="2">Uncharacterized protein</fullName>
    </submittedName>
</protein>
<feature type="transmembrane region" description="Helical" evidence="1">
    <location>
        <begin position="47"/>
        <end position="70"/>
    </location>
</feature>
<organism evidence="2">
    <name type="scientific">Cacopsylla melanoneura</name>
    <dbReference type="NCBI Taxonomy" id="428564"/>
    <lineage>
        <taxon>Eukaryota</taxon>
        <taxon>Metazoa</taxon>
        <taxon>Ecdysozoa</taxon>
        <taxon>Arthropoda</taxon>
        <taxon>Hexapoda</taxon>
        <taxon>Insecta</taxon>
        <taxon>Pterygota</taxon>
        <taxon>Neoptera</taxon>
        <taxon>Paraneoptera</taxon>
        <taxon>Hemiptera</taxon>
        <taxon>Sternorrhyncha</taxon>
        <taxon>Psylloidea</taxon>
        <taxon>Psyllidae</taxon>
        <taxon>Psyllinae</taxon>
        <taxon>Cacopsylla</taxon>
    </lineage>
</organism>
<dbReference type="EMBL" id="HBUF01074301">
    <property type="protein sequence ID" value="CAG6630632.1"/>
    <property type="molecule type" value="Transcribed_RNA"/>
</dbReference>
<reference evidence="2" key="1">
    <citation type="submission" date="2021-05" db="EMBL/GenBank/DDBJ databases">
        <authorList>
            <person name="Alioto T."/>
            <person name="Alioto T."/>
            <person name="Gomez Garrido J."/>
        </authorList>
    </citation>
    <scope>NUCLEOTIDE SEQUENCE</scope>
</reference>
<keyword evidence="1" id="KW-0812">Transmembrane</keyword>
<feature type="transmembrane region" description="Helical" evidence="1">
    <location>
        <begin position="82"/>
        <end position="102"/>
    </location>
</feature>
<sequence length="112" mass="13510">MISSESNLRRKQLFTLKFTRFFFFKLIRAFVIYLRGCFYFSAPDSLLFFVLFFPQVTISFIYQLTINYYTKLVYKSDHDVSFFFFPISFFLPPLNFPGPYFTVKGLFLRMSL</sequence>
<proteinExistence type="predicted"/>
<name>A0A8D8QF73_9HEMI</name>
<feature type="transmembrane region" description="Helical" evidence="1">
    <location>
        <begin position="21"/>
        <end position="41"/>
    </location>
</feature>